<feature type="transmembrane region" description="Helical" evidence="1">
    <location>
        <begin position="148"/>
        <end position="167"/>
    </location>
</feature>
<protein>
    <recommendedName>
        <fullName evidence="4">DUF5134 domain-containing protein</fullName>
    </recommendedName>
</protein>
<dbReference type="RefSeq" id="WP_059267093.1">
    <property type="nucleotide sequence ID" value="NZ_KQ948380.1"/>
</dbReference>
<proteinExistence type="predicted"/>
<dbReference type="EMBL" id="LMWP01000071">
    <property type="protein sequence ID" value="KUN15516.1"/>
    <property type="molecule type" value="Genomic_DNA"/>
</dbReference>
<dbReference type="Pfam" id="PF17197">
    <property type="entry name" value="DUF5134"/>
    <property type="match status" value="1"/>
</dbReference>
<accession>A0A101PPX3</accession>
<gene>
    <name evidence="2" type="ORF">AQJ11_43040</name>
</gene>
<dbReference type="InterPro" id="IPR033458">
    <property type="entry name" value="DUF5134"/>
</dbReference>
<evidence type="ECO:0000313" key="3">
    <source>
        <dbReference type="Proteomes" id="UP000053398"/>
    </source>
</evidence>
<dbReference type="Proteomes" id="UP000053398">
    <property type="component" value="Unassembled WGS sequence"/>
</dbReference>
<evidence type="ECO:0008006" key="4">
    <source>
        <dbReference type="Google" id="ProtNLM"/>
    </source>
</evidence>
<keyword evidence="3" id="KW-1185">Reference proteome</keyword>
<sequence length="210" mass="22227">MDTPVDIVHFLLTVLFVLVAVHALWHGVRAPGAGRRDRVDHLLHAAMAVAMAAMPWSLGQSLPGRTTTVLFTLAALWFPLTALRRHTANAVTEIAGRLPSAAGMAAMAWMPRTHHGRAVPSHEALAAGVPATHDTVAHGHATGAPMSAAWVTGLLAVYLLACAMWSLTRPMPSLRPVPNAAHRAAATDPYGHVRDGVMALGTALMLLMPH</sequence>
<keyword evidence="1" id="KW-0472">Membrane</keyword>
<keyword evidence="1" id="KW-0812">Transmembrane</keyword>
<feature type="transmembrane region" description="Helical" evidence="1">
    <location>
        <begin position="64"/>
        <end position="82"/>
    </location>
</feature>
<evidence type="ECO:0000256" key="1">
    <source>
        <dbReference type="SAM" id="Phobius"/>
    </source>
</evidence>
<feature type="transmembrane region" description="Helical" evidence="1">
    <location>
        <begin position="6"/>
        <end position="27"/>
    </location>
</feature>
<keyword evidence="1" id="KW-1133">Transmembrane helix</keyword>
<dbReference type="AlphaFoldDB" id="A0A101PPX3"/>
<name>A0A101PPX3_STRCK</name>
<evidence type="ECO:0000313" key="2">
    <source>
        <dbReference type="EMBL" id="KUN15516.1"/>
    </source>
</evidence>
<comment type="caution">
    <text evidence="2">The sequence shown here is derived from an EMBL/GenBank/DDBJ whole genome shotgun (WGS) entry which is preliminary data.</text>
</comment>
<organism evidence="2 3">
    <name type="scientific">Streptomyces corchorusii</name>
    <name type="common">Streptomyces chibaensis</name>
    <dbReference type="NCBI Taxonomy" id="1903"/>
    <lineage>
        <taxon>Bacteria</taxon>
        <taxon>Bacillati</taxon>
        <taxon>Actinomycetota</taxon>
        <taxon>Actinomycetes</taxon>
        <taxon>Kitasatosporales</taxon>
        <taxon>Streptomycetaceae</taxon>
        <taxon>Streptomyces</taxon>
    </lineage>
</organism>
<reference evidence="2 3" key="1">
    <citation type="submission" date="2015-10" db="EMBL/GenBank/DDBJ databases">
        <title>Draft genome sequence of Streptomyces corchorusii DSM 40340, type strain for the species Streptomyces corchorusii.</title>
        <authorList>
            <person name="Ruckert C."/>
            <person name="Winkler A."/>
            <person name="Kalinowski J."/>
            <person name="Kampfer P."/>
            <person name="Glaeser S."/>
        </authorList>
    </citation>
    <scope>NUCLEOTIDE SEQUENCE [LARGE SCALE GENOMIC DNA]</scope>
    <source>
        <strain evidence="2 3">DSM 40340</strain>
    </source>
</reference>